<comment type="caution">
    <text evidence="1">The sequence shown here is derived from an EMBL/GenBank/DDBJ whole genome shotgun (WGS) entry which is preliminary data.</text>
</comment>
<reference evidence="1 2" key="1">
    <citation type="journal article" date="2020" name="Cell">
        <title>Large-Scale Comparative Analyses of Tick Genomes Elucidate Their Genetic Diversity and Vector Capacities.</title>
        <authorList>
            <consortium name="Tick Genome and Microbiome Consortium (TIGMIC)"/>
            <person name="Jia N."/>
            <person name="Wang J."/>
            <person name="Shi W."/>
            <person name="Du L."/>
            <person name="Sun Y."/>
            <person name="Zhan W."/>
            <person name="Jiang J.F."/>
            <person name="Wang Q."/>
            <person name="Zhang B."/>
            <person name="Ji P."/>
            <person name="Bell-Sakyi L."/>
            <person name="Cui X.M."/>
            <person name="Yuan T.T."/>
            <person name="Jiang B.G."/>
            <person name="Yang W.F."/>
            <person name="Lam T.T."/>
            <person name="Chang Q.C."/>
            <person name="Ding S.J."/>
            <person name="Wang X.J."/>
            <person name="Zhu J.G."/>
            <person name="Ruan X.D."/>
            <person name="Zhao L."/>
            <person name="Wei J.T."/>
            <person name="Ye R.Z."/>
            <person name="Que T.C."/>
            <person name="Du C.H."/>
            <person name="Zhou Y.H."/>
            <person name="Cheng J.X."/>
            <person name="Dai P.F."/>
            <person name="Guo W.B."/>
            <person name="Han X.H."/>
            <person name="Huang E.J."/>
            <person name="Li L.F."/>
            <person name="Wei W."/>
            <person name="Gao Y.C."/>
            <person name="Liu J.Z."/>
            <person name="Shao H.Z."/>
            <person name="Wang X."/>
            <person name="Wang C.C."/>
            <person name="Yang T.C."/>
            <person name="Huo Q.B."/>
            <person name="Li W."/>
            <person name="Chen H.Y."/>
            <person name="Chen S.E."/>
            <person name="Zhou L.G."/>
            <person name="Ni X.B."/>
            <person name="Tian J.H."/>
            <person name="Sheng Y."/>
            <person name="Liu T."/>
            <person name="Pan Y.S."/>
            <person name="Xia L.Y."/>
            <person name="Li J."/>
            <person name="Zhao F."/>
            <person name="Cao W.C."/>
        </authorList>
    </citation>
    <scope>NUCLEOTIDE SEQUENCE [LARGE SCALE GENOMIC DNA]</scope>
    <source>
        <strain evidence="1">Iper-2018</strain>
    </source>
</reference>
<keyword evidence="2" id="KW-1185">Reference proteome</keyword>
<evidence type="ECO:0000313" key="2">
    <source>
        <dbReference type="Proteomes" id="UP000805193"/>
    </source>
</evidence>
<dbReference type="EMBL" id="JABSTQ010010211">
    <property type="protein sequence ID" value="KAG0422540.1"/>
    <property type="molecule type" value="Genomic_DNA"/>
</dbReference>
<name>A0AC60PPW5_IXOPE</name>
<proteinExistence type="predicted"/>
<protein>
    <submittedName>
        <fullName evidence="1">Uncharacterized protein</fullName>
    </submittedName>
</protein>
<gene>
    <name evidence="1" type="ORF">HPB47_001627</name>
</gene>
<sequence>MTSLVAGVAVNKRRGTKVKKKGFHYSKAWILECIIMKMKSPTCTTTSDSEILALPSKSTLKRYMAVYRSAFEFSHKVWRQLKTKTLNKDDFKKHGAQLVDKLKLSQHLCVKQ</sequence>
<organism evidence="1 2">
    <name type="scientific">Ixodes persulcatus</name>
    <name type="common">Taiga tick</name>
    <dbReference type="NCBI Taxonomy" id="34615"/>
    <lineage>
        <taxon>Eukaryota</taxon>
        <taxon>Metazoa</taxon>
        <taxon>Ecdysozoa</taxon>
        <taxon>Arthropoda</taxon>
        <taxon>Chelicerata</taxon>
        <taxon>Arachnida</taxon>
        <taxon>Acari</taxon>
        <taxon>Parasitiformes</taxon>
        <taxon>Ixodida</taxon>
        <taxon>Ixodoidea</taxon>
        <taxon>Ixodidae</taxon>
        <taxon>Ixodinae</taxon>
        <taxon>Ixodes</taxon>
    </lineage>
</organism>
<accession>A0AC60PPW5</accession>
<dbReference type="Proteomes" id="UP000805193">
    <property type="component" value="Unassembled WGS sequence"/>
</dbReference>
<evidence type="ECO:0000313" key="1">
    <source>
        <dbReference type="EMBL" id="KAG0422540.1"/>
    </source>
</evidence>